<keyword evidence="2" id="KW-1185">Reference proteome</keyword>
<dbReference type="EMBL" id="KZ824542">
    <property type="protein sequence ID" value="RAK91283.1"/>
    <property type="molecule type" value="Genomic_DNA"/>
</dbReference>
<reference evidence="1" key="1">
    <citation type="submission" date="2018-02" db="EMBL/GenBank/DDBJ databases">
        <title>The genomes of Aspergillus section Nigri reveals drivers in fungal speciation.</title>
        <authorList>
            <consortium name="DOE Joint Genome Institute"/>
            <person name="Vesth T.C."/>
            <person name="Nybo J."/>
            <person name="Theobald S."/>
            <person name="Brandl J."/>
            <person name="Frisvad J.C."/>
            <person name="Nielsen K.F."/>
            <person name="Lyhne E.K."/>
            <person name="Kogle M.E."/>
            <person name="Kuo A."/>
            <person name="Riley R."/>
            <person name="Clum A."/>
            <person name="Nolan M."/>
            <person name="Lipzen A."/>
            <person name="Salamov A."/>
            <person name="Henrissat B."/>
            <person name="Wiebenga A."/>
            <person name="De vries R.P."/>
            <person name="Grigoriev I.V."/>
            <person name="Mortensen U.H."/>
            <person name="Andersen M.R."/>
            <person name="Baker S.E."/>
        </authorList>
    </citation>
    <scope>NUCLEOTIDE SEQUENCE</scope>
    <source>
        <strain evidence="1">CBS 115574</strain>
    </source>
</reference>
<protein>
    <submittedName>
        <fullName evidence="1">Uncharacterized protein</fullName>
    </submittedName>
</protein>
<accession>A0ACD1IME4</accession>
<proteinExistence type="predicted"/>
<sequence length="103" mass="11777">MTNSFSSIIKSRLEDGRWAAQIGETSSTTETLSKSVSSRQKPFLICPTTATLNNRAPNKHSPEYYMLQLASFDETDYKEDYGEFLRIILYQIKEILDKFLEGA</sequence>
<evidence type="ECO:0000313" key="2">
    <source>
        <dbReference type="Proteomes" id="UP000249748"/>
    </source>
</evidence>
<evidence type="ECO:0000313" key="1">
    <source>
        <dbReference type="EMBL" id="RAK91283.1"/>
    </source>
</evidence>
<dbReference type="Proteomes" id="UP000249748">
    <property type="component" value="Unassembled WGS sequence"/>
</dbReference>
<name>A0ACD1IME4_9EURO</name>
<organism evidence="1 2">
    <name type="scientific">Aspergillus costaricaensis CBS 115574</name>
    <dbReference type="NCBI Taxonomy" id="1448317"/>
    <lineage>
        <taxon>Eukaryota</taxon>
        <taxon>Fungi</taxon>
        <taxon>Dikarya</taxon>
        <taxon>Ascomycota</taxon>
        <taxon>Pezizomycotina</taxon>
        <taxon>Eurotiomycetes</taxon>
        <taxon>Eurotiomycetidae</taxon>
        <taxon>Eurotiales</taxon>
        <taxon>Aspergillaceae</taxon>
        <taxon>Aspergillus</taxon>
        <taxon>Aspergillus subgen. Circumdati</taxon>
    </lineage>
</organism>
<gene>
    <name evidence="1" type="ORF">BO79DRAFT_215636</name>
</gene>